<accession>A0A5R9GC99</accession>
<dbReference type="AlphaFoldDB" id="A0A5R9GC99"/>
<dbReference type="Proteomes" id="UP000309676">
    <property type="component" value="Unassembled WGS sequence"/>
</dbReference>
<dbReference type="OrthoDB" id="2884543at2"/>
<protein>
    <submittedName>
        <fullName evidence="1">Uncharacterized protein</fullName>
    </submittedName>
</protein>
<reference evidence="1 2" key="1">
    <citation type="submission" date="2019-05" db="EMBL/GenBank/DDBJ databases">
        <authorList>
            <person name="Narsing Rao M.P."/>
            <person name="Li W.J."/>
        </authorList>
    </citation>
    <scope>NUCLEOTIDE SEQUENCE [LARGE SCALE GENOMIC DNA]</scope>
    <source>
        <strain evidence="1 2">SYSU_K30003</strain>
    </source>
</reference>
<name>A0A5R9GC99_9BACL</name>
<dbReference type="EMBL" id="VCIW01000013">
    <property type="protein sequence ID" value="TLS50774.1"/>
    <property type="molecule type" value="Genomic_DNA"/>
</dbReference>
<sequence length="122" mass="13886">MNVRHVRVALLFIFALILGSCSNDNDESIETAMKLKASLTFDDFEQFQSLYFEPRRKHATQELFDHLKTVNSAGANFKAYTVITMDNGEMLLVNLTPGNPFEIQDVMIVPDEFKSLFHDIAP</sequence>
<keyword evidence="2" id="KW-1185">Reference proteome</keyword>
<evidence type="ECO:0000313" key="1">
    <source>
        <dbReference type="EMBL" id="TLS50774.1"/>
    </source>
</evidence>
<evidence type="ECO:0000313" key="2">
    <source>
        <dbReference type="Proteomes" id="UP000309676"/>
    </source>
</evidence>
<organism evidence="1 2">
    <name type="scientific">Paenibacillus antri</name>
    <dbReference type="NCBI Taxonomy" id="2582848"/>
    <lineage>
        <taxon>Bacteria</taxon>
        <taxon>Bacillati</taxon>
        <taxon>Bacillota</taxon>
        <taxon>Bacilli</taxon>
        <taxon>Bacillales</taxon>
        <taxon>Paenibacillaceae</taxon>
        <taxon>Paenibacillus</taxon>
    </lineage>
</organism>
<gene>
    <name evidence="1" type="ORF">FE782_18940</name>
</gene>
<proteinExistence type="predicted"/>
<dbReference type="RefSeq" id="WP_138195808.1">
    <property type="nucleotide sequence ID" value="NZ_VCIW01000013.1"/>
</dbReference>
<comment type="caution">
    <text evidence="1">The sequence shown here is derived from an EMBL/GenBank/DDBJ whole genome shotgun (WGS) entry which is preliminary data.</text>
</comment>
<dbReference type="PROSITE" id="PS51257">
    <property type="entry name" value="PROKAR_LIPOPROTEIN"/>
    <property type="match status" value="1"/>
</dbReference>